<dbReference type="InterPro" id="IPR036097">
    <property type="entry name" value="HisK_dim/P_sf"/>
</dbReference>
<organism evidence="20 21">
    <name type="scientific">Candidatus Pristimantibacillus lignocellulolyticus</name>
    <dbReference type="NCBI Taxonomy" id="2994561"/>
    <lineage>
        <taxon>Bacteria</taxon>
        <taxon>Bacillati</taxon>
        <taxon>Bacillota</taxon>
        <taxon>Bacilli</taxon>
        <taxon>Bacillales</taxon>
        <taxon>Paenibacillaceae</taxon>
        <taxon>Candidatus Pristimantibacillus</taxon>
    </lineage>
</organism>
<keyword evidence="7 17" id="KW-0812">Transmembrane</keyword>
<dbReference type="InterPro" id="IPR005467">
    <property type="entry name" value="His_kinase_dom"/>
</dbReference>
<dbReference type="EC" id="2.7.13.3" evidence="3"/>
<keyword evidence="13" id="KW-0843">Virulence</keyword>
<dbReference type="PANTHER" id="PTHR45528">
    <property type="entry name" value="SENSOR HISTIDINE KINASE CPXA"/>
    <property type="match status" value="1"/>
</dbReference>
<comment type="subcellular location">
    <subcellularLocation>
        <location evidence="2">Cell membrane</location>
        <topology evidence="2">Multi-pass membrane protein</topology>
    </subcellularLocation>
</comment>
<evidence type="ECO:0000256" key="4">
    <source>
        <dbReference type="ARBA" id="ARBA00022475"/>
    </source>
</evidence>
<dbReference type="InterPro" id="IPR003660">
    <property type="entry name" value="HAMP_dom"/>
</dbReference>
<evidence type="ECO:0000256" key="6">
    <source>
        <dbReference type="ARBA" id="ARBA00022679"/>
    </source>
</evidence>
<dbReference type="PANTHER" id="PTHR45528:SF11">
    <property type="entry name" value="HISTIDINE KINASE"/>
    <property type="match status" value="1"/>
</dbReference>
<dbReference type="InterPro" id="IPR050398">
    <property type="entry name" value="HssS/ArlS-like"/>
</dbReference>
<accession>A0A9J6ZBX0</accession>
<keyword evidence="5" id="KW-0597">Phosphoprotein</keyword>
<dbReference type="GO" id="GO:0000155">
    <property type="term" value="F:phosphorelay sensor kinase activity"/>
    <property type="evidence" value="ECO:0007669"/>
    <property type="project" value="InterPro"/>
</dbReference>
<evidence type="ECO:0000259" key="18">
    <source>
        <dbReference type="PROSITE" id="PS50109"/>
    </source>
</evidence>
<dbReference type="CDD" id="cd06225">
    <property type="entry name" value="HAMP"/>
    <property type="match status" value="1"/>
</dbReference>
<keyword evidence="10" id="KW-0067">ATP-binding</keyword>
<evidence type="ECO:0000256" key="16">
    <source>
        <dbReference type="ARBA" id="ARBA00040841"/>
    </source>
</evidence>
<name>A0A9J6ZBX0_9BACL</name>
<feature type="transmembrane region" description="Helical" evidence="17">
    <location>
        <begin position="12"/>
        <end position="34"/>
    </location>
</feature>
<dbReference type="SMART" id="SM00304">
    <property type="entry name" value="HAMP"/>
    <property type="match status" value="1"/>
</dbReference>
<dbReference type="SUPFAM" id="SSF47384">
    <property type="entry name" value="Homodimeric domain of signal transducing histidine kinase"/>
    <property type="match status" value="1"/>
</dbReference>
<protein>
    <recommendedName>
        <fullName evidence="16">Heme sensor protein HssS</fullName>
        <ecNumber evidence="3">2.7.13.3</ecNumber>
    </recommendedName>
</protein>
<evidence type="ECO:0000256" key="11">
    <source>
        <dbReference type="ARBA" id="ARBA00022989"/>
    </source>
</evidence>
<evidence type="ECO:0000256" key="1">
    <source>
        <dbReference type="ARBA" id="ARBA00000085"/>
    </source>
</evidence>
<keyword evidence="6" id="KW-0808">Transferase</keyword>
<dbReference type="SMART" id="SM00387">
    <property type="entry name" value="HATPase_c"/>
    <property type="match status" value="1"/>
</dbReference>
<feature type="transmembrane region" description="Helical" evidence="17">
    <location>
        <begin position="164"/>
        <end position="184"/>
    </location>
</feature>
<keyword evidence="9 20" id="KW-0418">Kinase</keyword>
<dbReference type="CDD" id="cd00075">
    <property type="entry name" value="HATPase"/>
    <property type="match status" value="1"/>
</dbReference>
<evidence type="ECO:0000256" key="2">
    <source>
        <dbReference type="ARBA" id="ARBA00004651"/>
    </source>
</evidence>
<evidence type="ECO:0000256" key="13">
    <source>
        <dbReference type="ARBA" id="ARBA00023026"/>
    </source>
</evidence>
<evidence type="ECO:0000256" key="7">
    <source>
        <dbReference type="ARBA" id="ARBA00022692"/>
    </source>
</evidence>
<keyword evidence="12" id="KW-0902">Two-component regulatory system</keyword>
<dbReference type="Pfam" id="PF00672">
    <property type="entry name" value="HAMP"/>
    <property type="match status" value="1"/>
</dbReference>
<dbReference type="GO" id="GO:0005886">
    <property type="term" value="C:plasma membrane"/>
    <property type="evidence" value="ECO:0007669"/>
    <property type="project" value="UniProtKB-SubCell"/>
</dbReference>
<dbReference type="InterPro" id="IPR003594">
    <property type="entry name" value="HATPase_dom"/>
</dbReference>
<evidence type="ECO:0000256" key="9">
    <source>
        <dbReference type="ARBA" id="ARBA00022777"/>
    </source>
</evidence>
<dbReference type="InterPro" id="IPR003661">
    <property type="entry name" value="HisK_dim/P_dom"/>
</dbReference>
<reference evidence="20" key="1">
    <citation type="submission" date="2022-05" db="EMBL/GenBank/DDBJ databases">
        <title>Novel bacterial taxa in a minimal lignocellulolytic consortium and its capacity to transform plastics disclosed by genome-resolved metagenomics.</title>
        <authorList>
            <person name="Rodriguez C.A.D."/>
            <person name="Diaz-Garcia L."/>
            <person name="Herrera K."/>
            <person name="Tarazona N.A."/>
            <person name="Sproer C."/>
            <person name="Overmann J."/>
            <person name="Jimenez D.J."/>
        </authorList>
    </citation>
    <scope>NUCLEOTIDE SEQUENCE</scope>
    <source>
        <strain evidence="20">MAG5</strain>
    </source>
</reference>
<dbReference type="InterPro" id="IPR004358">
    <property type="entry name" value="Sig_transdc_His_kin-like_C"/>
</dbReference>
<feature type="domain" description="HAMP" evidence="19">
    <location>
        <begin position="185"/>
        <end position="237"/>
    </location>
</feature>
<proteinExistence type="predicted"/>
<evidence type="ECO:0000256" key="5">
    <source>
        <dbReference type="ARBA" id="ARBA00022553"/>
    </source>
</evidence>
<evidence type="ECO:0000256" key="8">
    <source>
        <dbReference type="ARBA" id="ARBA00022741"/>
    </source>
</evidence>
<dbReference type="AlphaFoldDB" id="A0A9J6ZBX0"/>
<comment type="function">
    <text evidence="15">Member of the two-component regulatory system HssS/HssR involved in intracellular heme homeostasis and tempering of staphylococcal virulence. HssS functions as a heme sensor histidine kinase which is autophosphorylated at a histidine residue and transfers its phosphate group to an aspartate residue of HssR. HssR/HssS activates the expression of hrtAB, an efflux pump, in response to extracellular heme, hemin, hemoglobin or blood.</text>
</comment>
<evidence type="ECO:0000256" key="3">
    <source>
        <dbReference type="ARBA" id="ARBA00012438"/>
    </source>
</evidence>
<gene>
    <name evidence="20" type="ORF">NAG76_17045</name>
</gene>
<evidence type="ECO:0000256" key="14">
    <source>
        <dbReference type="ARBA" id="ARBA00023136"/>
    </source>
</evidence>
<dbReference type="PROSITE" id="PS50109">
    <property type="entry name" value="HIS_KIN"/>
    <property type="match status" value="1"/>
</dbReference>
<dbReference type="Gene3D" id="1.10.287.130">
    <property type="match status" value="1"/>
</dbReference>
<dbReference type="InterPro" id="IPR036890">
    <property type="entry name" value="HATPase_C_sf"/>
</dbReference>
<keyword evidence="11 17" id="KW-1133">Transmembrane helix</keyword>
<dbReference type="SMART" id="SM00388">
    <property type="entry name" value="HisKA"/>
    <property type="match status" value="1"/>
</dbReference>
<dbReference type="KEGG" id="plig:NAG76_17045"/>
<evidence type="ECO:0000256" key="12">
    <source>
        <dbReference type="ARBA" id="ARBA00023012"/>
    </source>
</evidence>
<dbReference type="Pfam" id="PF02518">
    <property type="entry name" value="HATPase_c"/>
    <property type="match status" value="1"/>
</dbReference>
<evidence type="ECO:0000256" key="17">
    <source>
        <dbReference type="SAM" id="Phobius"/>
    </source>
</evidence>
<keyword evidence="4" id="KW-1003">Cell membrane</keyword>
<dbReference type="SUPFAM" id="SSF55874">
    <property type="entry name" value="ATPase domain of HSP90 chaperone/DNA topoisomerase II/histidine kinase"/>
    <property type="match status" value="1"/>
</dbReference>
<dbReference type="PRINTS" id="PR00344">
    <property type="entry name" value="BCTRLSENSOR"/>
</dbReference>
<evidence type="ECO:0000313" key="20">
    <source>
        <dbReference type="EMBL" id="URN93524.1"/>
    </source>
</evidence>
<sequence>MRTLYRQFTVATLFIVVISVTVGLFIVSLVYNILIKEKNDAHYVAIATQVTEILEQTHGSGFEVYLQSVAKLGYQVHVSGENGNTFSFGEPFHSIDVSQTIRELIYSGEVYHGMRDYHGKFLIFNHYANEIENTIGVPFEHNGERYALFIRPNNQVLFSDMHSLIAGFLVAMAIIVLLSMLWLARQLVKPIRKLSHATKHIMEENYQVEIDIVRSDELGQLAENFKQMVHRLKKNDEARKTFVSNVSHDFQSPLLNIQGYADLLGNNGLTTEEQQSYLQVIDQEAKRLSNLTKQLLLLTSLDHAARPLKNQLYELDQQLKKIIHKYRWRMEEQQVELSYEIEPISFYGDADLLEQVWDNVLTNAIKYNRNAGEINIIAKAEHDEIIIQFMDSGIGIAKEEIEHIFERFYRVDNSRSKDGTGLGLSIVKEIVELHQGKIEVISELDSGTTITIILPIDVASLGKRDKEQP</sequence>
<dbReference type="Proteomes" id="UP001056756">
    <property type="component" value="Chromosome"/>
</dbReference>
<dbReference type="Gene3D" id="6.10.340.10">
    <property type="match status" value="1"/>
</dbReference>
<dbReference type="FunFam" id="3.30.565.10:FF:000006">
    <property type="entry name" value="Sensor histidine kinase WalK"/>
    <property type="match status" value="1"/>
</dbReference>
<evidence type="ECO:0000259" key="19">
    <source>
        <dbReference type="PROSITE" id="PS50885"/>
    </source>
</evidence>
<dbReference type="Gene3D" id="3.30.565.10">
    <property type="entry name" value="Histidine kinase-like ATPase, C-terminal domain"/>
    <property type="match status" value="1"/>
</dbReference>
<dbReference type="EMBL" id="CP097899">
    <property type="protein sequence ID" value="URN93524.1"/>
    <property type="molecule type" value="Genomic_DNA"/>
</dbReference>
<keyword evidence="8" id="KW-0547">Nucleotide-binding</keyword>
<dbReference type="SUPFAM" id="SSF158472">
    <property type="entry name" value="HAMP domain-like"/>
    <property type="match status" value="1"/>
</dbReference>
<dbReference type="PROSITE" id="PS50885">
    <property type="entry name" value="HAMP"/>
    <property type="match status" value="1"/>
</dbReference>
<dbReference type="FunFam" id="1.10.287.130:FF:000001">
    <property type="entry name" value="Two-component sensor histidine kinase"/>
    <property type="match status" value="1"/>
</dbReference>
<evidence type="ECO:0000256" key="15">
    <source>
        <dbReference type="ARBA" id="ARBA00037219"/>
    </source>
</evidence>
<dbReference type="Pfam" id="PF00512">
    <property type="entry name" value="HisKA"/>
    <property type="match status" value="1"/>
</dbReference>
<dbReference type="GO" id="GO:0005524">
    <property type="term" value="F:ATP binding"/>
    <property type="evidence" value="ECO:0007669"/>
    <property type="project" value="UniProtKB-KW"/>
</dbReference>
<feature type="domain" description="Histidine kinase" evidence="18">
    <location>
        <begin position="245"/>
        <end position="458"/>
    </location>
</feature>
<dbReference type="CDD" id="cd00082">
    <property type="entry name" value="HisKA"/>
    <property type="match status" value="1"/>
</dbReference>
<comment type="catalytic activity">
    <reaction evidence="1">
        <text>ATP + protein L-histidine = ADP + protein N-phospho-L-histidine.</text>
        <dbReference type="EC" id="2.7.13.3"/>
    </reaction>
</comment>
<keyword evidence="14 17" id="KW-0472">Membrane</keyword>
<evidence type="ECO:0000313" key="21">
    <source>
        <dbReference type="Proteomes" id="UP001056756"/>
    </source>
</evidence>
<evidence type="ECO:0000256" key="10">
    <source>
        <dbReference type="ARBA" id="ARBA00022840"/>
    </source>
</evidence>